<dbReference type="Proteomes" id="UP000008068">
    <property type="component" value="Unassembled WGS sequence"/>
</dbReference>
<feature type="compositionally biased region" description="Pro residues" evidence="1">
    <location>
        <begin position="256"/>
        <end position="266"/>
    </location>
</feature>
<feature type="region of interest" description="Disordered" evidence="1">
    <location>
        <begin position="245"/>
        <end position="266"/>
    </location>
</feature>
<evidence type="ECO:0000256" key="1">
    <source>
        <dbReference type="SAM" id="MobiDB-lite"/>
    </source>
</evidence>
<sequence>MDPNQNPNPIFRQWHMERCRQEMALFSNYQRHQQQYGCPAELPQFNQYGQIVNMPPNLRRIQFPTVTVHPPNQFFVPNAPQLPYNANSFSLSFTLSQDLNSPGQLFFEQFGHHPTLPPNRVPKHVVFVYENSEAPVFVPQQNVIHHVYHVTRHVGASRPTVTVDAAVGDSSVVRYNQETQTEWRQPEQRQAADNQAPLHNALMQRSAARAVSVTSNLSQPEEPEFNTSVTKVSQWLKMTQRILASSNQPGRQLAPTSPPALRPPPRNAYQHMKTMPAPFFHQPPPPPPQIIRKIPFHGSQAVGDFKKRGVQLTIGNKFHSDNWHFLKAASHFSVKHSTVKIGMDAERARDVVVDGDDTEKPNEKTIVVVLRDSETPNSEANETPVNEPSVAENRRSVSNGVQADTSVSQGEEGADESQKESAQDSGIADDDTEDGQEDEADADE</sequence>
<keyword evidence="3" id="KW-1185">Reference proteome</keyword>
<evidence type="ECO:0000313" key="2">
    <source>
        <dbReference type="EMBL" id="EGT47518.1"/>
    </source>
</evidence>
<feature type="region of interest" description="Disordered" evidence="1">
    <location>
        <begin position="371"/>
        <end position="444"/>
    </location>
</feature>
<dbReference type="InParanoid" id="G0MYH2"/>
<feature type="compositionally biased region" description="Acidic residues" evidence="1">
    <location>
        <begin position="427"/>
        <end position="444"/>
    </location>
</feature>
<dbReference type="FunCoup" id="G0MYH2">
    <property type="interactions" value="1195"/>
</dbReference>
<organism evidence="3">
    <name type="scientific">Caenorhabditis brenneri</name>
    <name type="common">Nematode worm</name>
    <dbReference type="NCBI Taxonomy" id="135651"/>
    <lineage>
        <taxon>Eukaryota</taxon>
        <taxon>Metazoa</taxon>
        <taxon>Ecdysozoa</taxon>
        <taxon>Nematoda</taxon>
        <taxon>Chromadorea</taxon>
        <taxon>Rhabditida</taxon>
        <taxon>Rhabditina</taxon>
        <taxon>Rhabditomorpha</taxon>
        <taxon>Rhabditoidea</taxon>
        <taxon>Rhabditidae</taxon>
        <taxon>Peloderinae</taxon>
        <taxon>Caenorhabditis</taxon>
    </lineage>
</organism>
<proteinExistence type="predicted"/>
<dbReference type="HOGENOM" id="CLU_698757_0_0_1"/>
<gene>
    <name evidence="2" type="ORF">CAEBREN_26199</name>
</gene>
<accession>G0MYH2</accession>
<reference evidence="3" key="1">
    <citation type="submission" date="2011-07" db="EMBL/GenBank/DDBJ databases">
        <authorList>
            <consortium name="Caenorhabditis brenneri Sequencing and Analysis Consortium"/>
            <person name="Wilson R.K."/>
        </authorList>
    </citation>
    <scope>NUCLEOTIDE SEQUENCE [LARGE SCALE GENOMIC DNA]</scope>
    <source>
        <strain evidence="3">PB2801</strain>
    </source>
</reference>
<name>G0MYH2_CAEBE</name>
<protein>
    <submittedName>
        <fullName evidence="2">Uncharacterized protein</fullName>
    </submittedName>
</protein>
<feature type="compositionally biased region" description="Polar residues" evidence="1">
    <location>
        <begin position="396"/>
        <end position="409"/>
    </location>
</feature>
<dbReference type="AlphaFoldDB" id="G0MYH2"/>
<dbReference type="EMBL" id="GL379820">
    <property type="protein sequence ID" value="EGT47518.1"/>
    <property type="molecule type" value="Genomic_DNA"/>
</dbReference>
<dbReference type="OrthoDB" id="10578928at2759"/>
<dbReference type="OMA" id="HEILHNT"/>
<feature type="compositionally biased region" description="Polar residues" evidence="1">
    <location>
        <begin position="375"/>
        <end position="386"/>
    </location>
</feature>
<dbReference type="eggNOG" id="ENOG502TI5A">
    <property type="taxonomic scope" value="Eukaryota"/>
</dbReference>
<evidence type="ECO:0000313" key="3">
    <source>
        <dbReference type="Proteomes" id="UP000008068"/>
    </source>
</evidence>